<sequence length="322" mass="37043">MIYEGDFLRDAISNLLAAGYRVFAPVKVGDFHIFREISSANEADFNYILPRNSAKVALFPQNEVLIEYGEWIEKIPIDKKKIAVVGIRACDAKAIKLLDKHFLEGFVDPYYKARREELLTIAIACDNASINCFCQSFGINPRKPEADVVVSNIDGKVFVSANSEAGKAFVREFKLRGESEEESMIRERFENEKIEMRKIDVDVEKLKKSFDSPYWKEVATNCKSCGLCTYLCPTCFCFDIYDEGERRGVRIRAWDSCQFPLHTLESSSHNPRSEKWQRLRNRFYDKFYYTLRKGDYYCVGCGRCIDYCPAGIDIVNVISGVR</sequence>
<evidence type="ECO:0000259" key="1">
    <source>
        <dbReference type="PROSITE" id="PS51379"/>
    </source>
</evidence>
<proteinExistence type="predicted"/>
<accession>A0A7J3M239</accession>
<dbReference type="EMBL" id="DSYZ01000088">
    <property type="protein sequence ID" value="HGT82933.1"/>
    <property type="molecule type" value="Genomic_DNA"/>
</dbReference>
<dbReference type="Pfam" id="PF17179">
    <property type="entry name" value="Fer4_22"/>
    <property type="match status" value="1"/>
</dbReference>
<dbReference type="PANTHER" id="PTHR40447">
    <property type="entry name" value="ANAEROBIC SULFITE REDUCTASE SUBUNIT A"/>
    <property type="match status" value="1"/>
</dbReference>
<evidence type="ECO:0000313" key="2">
    <source>
        <dbReference type="EMBL" id="HGT82933.1"/>
    </source>
</evidence>
<dbReference type="SUPFAM" id="SSF46548">
    <property type="entry name" value="alpha-helical ferredoxin"/>
    <property type="match status" value="1"/>
</dbReference>
<dbReference type="PANTHER" id="PTHR40447:SF1">
    <property type="entry name" value="ANAEROBIC SULFITE REDUCTASE SUBUNIT A"/>
    <property type="match status" value="1"/>
</dbReference>
<dbReference type="PROSITE" id="PS51379">
    <property type="entry name" value="4FE4S_FER_2"/>
    <property type="match status" value="2"/>
</dbReference>
<dbReference type="InterPro" id="IPR017900">
    <property type="entry name" value="4Fe4S_Fe_S_CS"/>
</dbReference>
<dbReference type="InterPro" id="IPR017896">
    <property type="entry name" value="4Fe4S_Fe-S-bd"/>
</dbReference>
<organism evidence="2">
    <name type="scientific">Archaeoglobus fulgidus</name>
    <dbReference type="NCBI Taxonomy" id="2234"/>
    <lineage>
        <taxon>Archaea</taxon>
        <taxon>Methanobacteriati</taxon>
        <taxon>Methanobacteriota</taxon>
        <taxon>Archaeoglobi</taxon>
        <taxon>Archaeoglobales</taxon>
        <taxon>Archaeoglobaceae</taxon>
        <taxon>Archaeoglobus</taxon>
    </lineage>
</organism>
<dbReference type="GO" id="GO:0051536">
    <property type="term" value="F:iron-sulfur cluster binding"/>
    <property type="evidence" value="ECO:0007669"/>
    <property type="project" value="InterPro"/>
</dbReference>
<feature type="domain" description="4Fe-4S ferredoxin-type" evidence="1">
    <location>
        <begin position="211"/>
        <end position="243"/>
    </location>
</feature>
<dbReference type="InterPro" id="IPR009051">
    <property type="entry name" value="Helical_ferredxn"/>
</dbReference>
<dbReference type="AlphaFoldDB" id="A0A7J3M239"/>
<gene>
    <name evidence="2" type="ORF">ENT52_04320</name>
</gene>
<dbReference type="GO" id="GO:0016491">
    <property type="term" value="F:oxidoreductase activity"/>
    <property type="evidence" value="ECO:0007669"/>
    <property type="project" value="UniProtKB-ARBA"/>
</dbReference>
<dbReference type="PROSITE" id="PS00198">
    <property type="entry name" value="4FE4S_FER_1"/>
    <property type="match status" value="2"/>
</dbReference>
<feature type="domain" description="4Fe-4S ferredoxin-type" evidence="1">
    <location>
        <begin position="287"/>
        <end position="320"/>
    </location>
</feature>
<reference evidence="2" key="1">
    <citation type="journal article" date="2020" name="mSystems">
        <title>Genome- and Community-Level Interaction Insights into Carbon Utilization and Element Cycling Functions of Hydrothermarchaeota in Hydrothermal Sediment.</title>
        <authorList>
            <person name="Zhou Z."/>
            <person name="Liu Y."/>
            <person name="Xu W."/>
            <person name="Pan J."/>
            <person name="Luo Z.H."/>
            <person name="Li M."/>
        </authorList>
    </citation>
    <scope>NUCLEOTIDE SEQUENCE [LARGE SCALE GENOMIC DNA]</scope>
    <source>
        <strain evidence="2">SpSt-587</strain>
    </source>
</reference>
<comment type="caution">
    <text evidence="2">The sequence shown here is derived from an EMBL/GenBank/DDBJ whole genome shotgun (WGS) entry which is preliminary data.</text>
</comment>
<dbReference type="Gene3D" id="1.10.1060.10">
    <property type="entry name" value="Alpha-helical ferredoxin"/>
    <property type="match status" value="1"/>
</dbReference>
<name>A0A7J3M239_ARCFL</name>
<protein>
    <submittedName>
        <fullName evidence="2">(4Fe-4S)-binding protein</fullName>
    </submittedName>
</protein>